<accession>A0A0A3IE88</accession>
<evidence type="ECO:0000313" key="2">
    <source>
        <dbReference type="Proteomes" id="UP000030437"/>
    </source>
</evidence>
<comment type="caution">
    <text evidence="1">The sequence shown here is derived from an EMBL/GenBank/DDBJ whole genome shotgun (WGS) entry which is preliminary data.</text>
</comment>
<evidence type="ECO:0000313" key="1">
    <source>
        <dbReference type="EMBL" id="KGR81755.1"/>
    </source>
</evidence>
<name>A0A0A3IE88_9BACI</name>
<dbReference type="EMBL" id="JPVP01000060">
    <property type="protein sequence ID" value="KGR81755.1"/>
    <property type="molecule type" value="Genomic_DNA"/>
</dbReference>
<organism evidence="1 2">
    <name type="scientific">Lysinibacillus odysseyi 34hs-1 = NBRC 100172</name>
    <dbReference type="NCBI Taxonomy" id="1220589"/>
    <lineage>
        <taxon>Bacteria</taxon>
        <taxon>Bacillati</taxon>
        <taxon>Bacillota</taxon>
        <taxon>Bacilli</taxon>
        <taxon>Bacillales</taxon>
        <taxon>Bacillaceae</taxon>
        <taxon>Lysinibacillus</taxon>
    </lineage>
</organism>
<gene>
    <name evidence="1" type="ORF">CD32_20685</name>
</gene>
<reference evidence="1 2" key="1">
    <citation type="submission" date="2014-02" db="EMBL/GenBank/DDBJ databases">
        <title>Draft genome sequence of Lysinibacillus odysseyi NBRC 100172.</title>
        <authorList>
            <person name="Zhang F."/>
            <person name="Wang G."/>
            <person name="Zhang L."/>
        </authorList>
    </citation>
    <scope>NUCLEOTIDE SEQUENCE [LARGE SCALE GENOMIC DNA]</scope>
    <source>
        <strain evidence="1 2">NBRC 100172</strain>
    </source>
</reference>
<proteinExistence type="predicted"/>
<dbReference type="Proteomes" id="UP000030437">
    <property type="component" value="Unassembled WGS sequence"/>
</dbReference>
<keyword evidence="2" id="KW-1185">Reference proteome</keyword>
<evidence type="ECO:0008006" key="3">
    <source>
        <dbReference type="Google" id="ProtNLM"/>
    </source>
</evidence>
<dbReference type="RefSeq" id="WP_036158570.1">
    <property type="nucleotide sequence ID" value="NZ_AVCX01000001.1"/>
</dbReference>
<dbReference type="AlphaFoldDB" id="A0A0A3IE88"/>
<sequence length="226" mass="24917">MGKGRMLLISGIITALFVIIGAIALAVVSEESPLDYIIHKKEEKKSGHMIPAENAAEEQMDTKKKESLIGSKEVTDETGIHHILFESGKVEYTAISGPVKLTVTQATLEEFIPASEHIKNAVSGQERSTLVYMNIEVENNGEAPVYFRIDDAKVQSDTKEISMFHPALSTQFDPIFAPNERKQGTVAVDFESEIMDIAVIEIMVASPFDENYDPIGKAVTLKVPMY</sequence>
<protein>
    <recommendedName>
        <fullName evidence="3">DUF4352 domain-containing protein</fullName>
    </recommendedName>
</protein>